<feature type="region of interest" description="Disordered" evidence="1">
    <location>
        <begin position="66"/>
        <end position="85"/>
    </location>
</feature>
<dbReference type="EMBL" id="JAXIOK010000023">
    <property type="protein sequence ID" value="KAK4742127.1"/>
    <property type="molecule type" value="Genomic_DNA"/>
</dbReference>
<dbReference type="AlphaFoldDB" id="A0AAN7GMS3"/>
<accession>A0AAN7GMS3</accession>
<name>A0AAN7GMS3_9MYRT</name>
<keyword evidence="3" id="KW-1185">Reference proteome</keyword>
<dbReference type="Proteomes" id="UP001345219">
    <property type="component" value="Chromosome 1"/>
</dbReference>
<proteinExistence type="predicted"/>
<evidence type="ECO:0000313" key="3">
    <source>
        <dbReference type="Proteomes" id="UP001345219"/>
    </source>
</evidence>
<evidence type="ECO:0000256" key="1">
    <source>
        <dbReference type="SAM" id="MobiDB-lite"/>
    </source>
</evidence>
<organism evidence="2 3">
    <name type="scientific">Trapa incisa</name>
    <dbReference type="NCBI Taxonomy" id="236973"/>
    <lineage>
        <taxon>Eukaryota</taxon>
        <taxon>Viridiplantae</taxon>
        <taxon>Streptophyta</taxon>
        <taxon>Embryophyta</taxon>
        <taxon>Tracheophyta</taxon>
        <taxon>Spermatophyta</taxon>
        <taxon>Magnoliopsida</taxon>
        <taxon>eudicotyledons</taxon>
        <taxon>Gunneridae</taxon>
        <taxon>Pentapetalae</taxon>
        <taxon>rosids</taxon>
        <taxon>malvids</taxon>
        <taxon>Myrtales</taxon>
        <taxon>Lythraceae</taxon>
        <taxon>Trapa</taxon>
    </lineage>
</organism>
<reference evidence="2 3" key="1">
    <citation type="journal article" date="2023" name="Hortic Res">
        <title>Pangenome of water caltrop reveals structural variations and asymmetric subgenome divergence after allopolyploidization.</title>
        <authorList>
            <person name="Zhang X."/>
            <person name="Chen Y."/>
            <person name="Wang L."/>
            <person name="Yuan Y."/>
            <person name="Fang M."/>
            <person name="Shi L."/>
            <person name="Lu R."/>
            <person name="Comes H.P."/>
            <person name="Ma Y."/>
            <person name="Chen Y."/>
            <person name="Huang G."/>
            <person name="Zhou Y."/>
            <person name="Zheng Z."/>
            <person name="Qiu Y."/>
        </authorList>
    </citation>
    <scope>NUCLEOTIDE SEQUENCE [LARGE SCALE GENOMIC DNA]</scope>
    <source>
        <tissue evidence="2">Roots</tissue>
    </source>
</reference>
<protein>
    <submittedName>
        <fullName evidence="2">Uncharacterized protein</fullName>
    </submittedName>
</protein>
<comment type="caution">
    <text evidence="2">The sequence shown here is derived from an EMBL/GenBank/DDBJ whole genome shotgun (WGS) entry which is preliminary data.</text>
</comment>
<evidence type="ECO:0000313" key="2">
    <source>
        <dbReference type="EMBL" id="KAK4742127.1"/>
    </source>
</evidence>
<sequence length="240" mass="26060">MGHIMDEFTFNRPAINPQINDYGFIMEPPLDIAPLVINSYLPQLMDSTMVNNPFMWPVVSGSAGSNTQNSSIAGNTTQNSSIAGNTTQNSSNNYYCNYTIPADCNSHYLSTPAHQSLPPDTTMYQYDSLVGAGSLSAPDNNSTLPFDYTGQGMMGCASSMMMPVPLQQKPPSPPSPALQQQQLLLEYPMTMRGLEGGSMNPSLMYGRYDQQRAAAFHGLDGNSDKMMFSSIGGNQKLPQV</sequence>
<gene>
    <name evidence="2" type="ORF">SAY87_000128</name>
</gene>